<name>M8DK24_9BACL</name>
<dbReference type="InterPro" id="IPR052067">
    <property type="entry name" value="Metal_resp_HTH_trans_reg"/>
</dbReference>
<evidence type="ECO:0000313" key="5">
    <source>
        <dbReference type="EMBL" id="EMT53958.1"/>
    </source>
</evidence>
<dbReference type="STRING" id="1300222.I532_00090"/>
<proteinExistence type="predicted"/>
<dbReference type="SUPFAM" id="SSF46785">
    <property type="entry name" value="Winged helix' DNA-binding domain"/>
    <property type="match status" value="1"/>
</dbReference>
<dbReference type="InterPro" id="IPR000835">
    <property type="entry name" value="HTH_MarR-typ"/>
</dbReference>
<dbReference type="Pfam" id="PF01047">
    <property type="entry name" value="MarR"/>
    <property type="match status" value="1"/>
</dbReference>
<dbReference type="SMART" id="SM00347">
    <property type="entry name" value="HTH_MARR"/>
    <property type="match status" value="1"/>
</dbReference>
<dbReference type="PATRIC" id="fig|1300222.3.peg.19"/>
<dbReference type="GO" id="GO:0003677">
    <property type="term" value="F:DNA binding"/>
    <property type="evidence" value="ECO:0007669"/>
    <property type="project" value="UniProtKB-KW"/>
</dbReference>
<evidence type="ECO:0000313" key="6">
    <source>
        <dbReference type="Proteomes" id="UP000012081"/>
    </source>
</evidence>
<evidence type="ECO:0000259" key="4">
    <source>
        <dbReference type="PROSITE" id="PS50995"/>
    </source>
</evidence>
<evidence type="ECO:0000256" key="3">
    <source>
        <dbReference type="ARBA" id="ARBA00023163"/>
    </source>
</evidence>
<dbReference type="InterPro" id="IPR036390">
    <property type="entry name" value="WH_DNA-bd_sf"/>
</dbReference>
<dbReference type="OrthoDB" id="5461037at2"/>
<dbReference type="PANTHER" id="PTHR35790">
    <property type="entry name" value="HTH-TYPE TRANSCRIPTIONAL REGULATOR PCHR"/>
    <property type="match status" value="1"/>
</dbReference>
<feature type="domain" description="HTH marR-type" evidence="4">
    <location>
        <begin position="8"/>
        <end position="148"/>
    </location>
</feature>
<dbReference type="GO" id="GO:0003700">
    <property type="term" value="F:DNA-binding transcription factor activity"/>
    <property type="evidence" value="ECO:0007669"/>
    <property type="project" value="InterPro"/>
</dbReference>
<keyword evidence="1" id="KW-0805">Transcription regulation</keyword>
<keyword evidence="3" id="KW-0804">Transcription</keyword>
<dbReference type="InterPro" id="IPR011991">
    <property type="entry name" value="ArsR-like_HTH"/>
</dbReference>
<dbReference type="EMBL" id="APBN01000001">
    <property type="protein sequence ID" value="EMT53958.1"/>
    <property type="molecule type" value="Genomic_DNA"/>
</dbReference>
<dbReference type="CDD" id="cd00090">
    <property type="entry name" value="HTH_ARSR"/>
    <property type="match status" value="1"/>
</dbReference>
<accession>M8DK24</accession>
<keyword evidence="2" id="KW-0238">DNA-binding</keyword>
<protein>
    <submittedName>
        <fullName evidence="5">Putative MarR family transcriptional regulator</fullName>
    </submittedName>
</protein>
<sequence>MDMNELRQTQLSYYFLDAVTAYMDFEKTTHFLRTKDGKQIYYAEIHTVSAIKENEGIHITALAEKLGVTLGAVSQILIKLEKKGLIKKERDPRNQSRFLLTLTCEGEIAHLNHLRFHEAFDDLVYSVLEGKSEEQVRFLKQCLIDLAAKLQTATEEEKKKQK</sequence>
<dbReference type="Proteomes" id="UP000012081">
    <property type="component" value="Unassembled WGS sequence"/>
</dbReference>
<dbReference type="GeneID" id="89499625"/>
<dbReference type="PANTHER" id="PTHR35790:SF4">
    <property type="entry name" value="HTH-TYPE TRANSCRIPTIONAL REGULATOR PCHR"/>
    <property type="match status" value="1"/>
</dbReference>
<dbReference type="Gene3D" id="1.10.10.10">
    <property type="entry name" value="Winged helix-like DNA-binding domain superfamily/Winged helix DNA-binding domain"/>
    <property type="match status" value="1"/>
</dbReference>
<organism evidence="5 6">
    <name type="scientific">Brevibacillus borstelensis AK1</name>
    <dbReference type="NCBI Taxonomy" id="1300222"/>
    <lineage>
        <taxon>Bacteria</taxon>
        <taxon>Bacillati</taxon>
        <taxon>Bacillota</taxon>
        <taxon>Bacilli</taxon>
        <taxon>Bacillales</taxon>
        <taxon>Paenibacillaceae</taxon>
        <taxon>Brevibacillus</taxon>
    </lineage>
</organism>
<comment type="caution">
    <text evidence="5">The sequence shown here is derived from an EMBL/GenBank/DDBJ whole genome shotgun (WGS) entry which is preliminary data.</text>
</comment>
<evidence type="ECO:0000256" key="1">
    <source>
        <dbReference type="ARBA" id="ARBA00023015"/>
    </source>
</evidence>
<dbReference type="RefSeq" id="WP_003385614.1">
    <property type="nucleotide sequence ID" value="NZ_APBN01000001.1"/>
</dbReference>
<dbReference type="InterPro" id="IPR036388">
    <property type="entry name" value="WH-like_DNA-bd_sf"/>
</dbReference>
<dbReference type="PROSITE" id="PS50995">
    <property type="entry name" value="HTH_MARR_2"/>
    <property type="match status" value="1"/>
</dbReference>
<gene>
    <name evidence="5" type="ORF">I532_00090</name>
</gene>
<keyword evidence="6" id="KW-1185">Reference proteome</keyword>
<dbReference type="AlphaFoldDB" id="M8DK24"/>
<evidence type="ECO:0000256" key="2">
    <source>
        <dbReference type="ARBA" id="ARBA00023125"/>
    </source>
</evidence>
<reference evidence="5 6" key="1">
    <citation type="submission" date="2013-03" db="EMBL/GenBank/DDBJ databases">
        <title>Assembly of a new bacterial strain Brevibacillus borstelensis AK1.</title>
        <authorList>
            <person name="Rajan I."/>
            <person name="PoliReddy D."/>
            <person name="Sugumar T."/>
            <person name="Rathinam K."/>
            <person name="Alqarawi S."/>
            <person name="Khalil A.B."/>
            <person name="Sivakumar N."/>
        </authorList>
    </citation>
    <scope>NUCLEOTIDE SEQUENCE [LARGE SCALE GENOMIC DNA]</scope>
    <source>
        <strain evidence="5 6">AK1</strain>
    </source>
</reference>